<reference evidence="1 2" key="1">
    <citation type="journal article" date="2024" name="Commun. Biol.">
        <title>Comparative genomic analysis of thermophilic fungi reveals convergent evolutionary adaptations and gene losses.</title>
        <authorList>
            <person name="Steindorff A.S."/>
            <person name="Aguilar-Pontes M.V."/>
            <person name="Robinson A.J."/>
            <person name="Andreopoulos B."/>
            <person name="LaButti K."/>
            <person name="Kuo A."/>
            <person name="Mondo S."/>
            <person name="Riley R."/>
            <person name="Otillar R."/>
            <person name="Haridas S."/>
            <person name="Lipzen A."/>
            <person name="Grimwood J."/>
            <person name="Schmutz J."/>
            <person name="Clum A."/>
            <person name="Reid I.D."/>
            <person name="Moisan M.C."/>
            <person name="Butler G."/>
            <person name="Nguyen T.T.M."/>
            <person name="Dewar K."/>
            <person name="Conant G."/>
            <person name="Drula E."/>
            <person name="Henrissat B."/>
            <person name="Hansel C."/>
            <person name="Singer S."/>
            <person name="Hutchinson M.I."/>
            <person name="de Vries R.P."/>
            <person name="Natvig D.O."/>
            <person name="Powell A.J."/>
            <person name="Tsang A."/>
            <person name="Grigoriev I.V."/>
        </authorList>
    </citation>
    <scope>NUCLEOTIDE SEQUENCE [LARGE SCALE GENOMIC DNA]</scope>
    <source>
        <strain evidence="1 2">ATCC 24622</strain>
    </source>
</reference>
<protein>
    <submittedName>
        <fullName evidence="1">Uncharacterized protein</fullName>
    </submittedName>
</protein>
<sequence>MLQSMRTVTGLRLDYLVGGDSEHISEVLNRKTNIVLERCRLGYPGEPASLLDATAGDHNSVPPSESQRRWDLVRHSLPGRLPQLLPVALPAEILAMIAALLIPEGLIVTTSEQARATQEIVSQAGSRVDLRRNVYVRFSEFEGRMYISRLSNDASGAAQGRELPFLDAGQANGVSEMWYAEDTFGLRWIQYGGLEPSNIKIRELSYCPELEQGIERETMGWKTPDHPPQSNIAGLRMPYFDCNAPGTTGYSVATDGHRLFAIQAHHRGHYEGIDFYEHASSVCVWIYIPMDVGEHLTEICRRWDTSGATGMALIVRDLSLC</sequence>
<comment type="caution">
    <text evidence="1">The sequence shown here is derived from an EMBL/GenBank/DDBJ whole genome shotgun (WGS) entry which is preliminary data.</text>
</comment>
<evidence type="ECO:0000313" key="2">
    <source>
        <dbReference type="Proteomes" id="UP001586593"/>
    </source>
</evidence>
<accession>A0ABR3W7T8</accession>
<name>A0ABR3W7T8_9PEZI</name>
<evidence type="ECO:0000313" key="1">
    <source>
        <dbReference type="EMBL" id="KAL1855336.1"/>
    </source>
</evidence>
<gene>
    <name evidence="1" type="ORF">VTK73DRAFT_8582</name>
</gene>
<keyword evidence="2" id="KW-1185">Reference proteome</keyword>
<dbReference type="Proteomes" id="UP001586593">
    <property type="component" value="Unassembled WGS sequence"/>
</dbReference>
<organism evidence="1 2">
    <name type="scientific">Phialemonium thermophilum</name>
    <dbReference type="NCBI Taxonomy" id="223376"/>
    <lineage>
        <taxon>Eukaryota</taxon>
        <taxon>Fungi</taxon>
        <taxon>Dikarya</taxon>
        <taxon>Ascomycota</taxon>
        <taxon>Pezizomycotina</taxon>
        <taxon>Sordariomycetes</taxon>
        <taxon>Sordariomycetidae</taxon>
        <taxon>Cephalothecales</taxon>
        <taxon>Cephalothecaceae</taxon>
        <taxon>Phialemonium</taxon>
    </lineage>
</organism>
<proteinExistence type="predicted"/>
<dbReference type="EMBL" id="JAZHXJ010000632">
    <property type="protein sequence ID" value="KAL1855336.1"/>
    <property type="molecule type" value="Genomic_DNA"/>
</dbReference>